<dbReference type="AlphaFoldDB" id="A0A2I0K8B8"/>
<proteinExistence type="predicted"/>
<dbReference type="EMBL" id="PGOL01000795">
    <property type="protein sequence ID" value="PKI64774.1"/>
    <property type="molecule type" value="Genomic_DNA"/>
</dbReference>
<organism evidence="2 3">
    <name type="scientific">Punica granatum</name>
    <name type="common">Pomegranate</name>
    <dbReference type="NCBI Taxonomy" id="22663"/>
    <lineage>
        <taxon>Eukaryota</taxon>
        <taxon>Viridiplantae</taxon>
        <taxon>Streptophyta</taxon>
        <taxon>Embryophyta</taxon>
        <taxon>Tracheophyta</taxon>
        <taxon>Spermatophyta</taxon>
        <taxon>Magnoliopsida</taxon>
        <taxon>eudicotyledons</taxon>
        <taxon>Gunneridae</taxon>
        <taxon>Pentapetalae</taxon>
        <taxon>rosids</taxon>
        <taxon>malvids</taxon>
        <taxon>Myrtales</taxon>
        <taxon>Lythraceae</taxon>
        <taxon>Punica</taxon>
    </lineage>
</organism>
<sequence>MATNEVLTSRTWRKEKNEKRESGFKRGSYLDPLPTHSIITTATARLTAISFHYSWICTSTSSTIEIPELHHFGSRFEGSELPFVASTLRPRSPTFSKVTGDFEHEGGCN</sequence>
<evidence type="ECO:0000313" key="3">
    <source>
        <dbReference type="Proteomes" id="UP000233551"/>
    </source>
</evidence>
<evidence type="ECO:0000313" key="2">
    <source>
        <dbReference type="EMBL" id="PKI64774.1"/>
    </source>
</evidence>
<dbReference type="Proteomes" id="UP000233551">
    <property type="component" value="Unassembled WGS sequence"/>
</dbReference>
<gene>
    <name evidence="2" type="ORF">CRG98_014843</name>
</gene>
<evidence type="ECO:0000256" key="1">
    <source>
        <dbReference type="SAM" id="MobiDB-lite"/>
    </source>
</evidence>
<reference evidence="2 3" key="1">
    <citation type="submission" date="2017-11" db="EMBL/GenBank/DDBJ databases">
        <title>De-novo sequencing of pomegranate (Punica granatum L.) genome.</title>
        <authorList>
            <person name="Akparov Z."/>
            <person name="Amiraslanov A."/>
            <person name="Hajiyeva S."/>
            <person name="Abbasov M."/>
            <person name="Kaur K."/>
            <person name="Hamwieh A."/>
            <person name="Solovyev V."/>
            <person name="Salamov A."/>
            <person name="Braich B."/>
            <person name="Kosarev P."/>
            <person name="Mahmoud A."/>
            <person name="Hajiyev E."/>
            <person name="Babayeva S."/>
            <person name="Izzatullayeva V."/>
            <person name="Mammadov A."/>
            <person name="Mammadov A."/>
            <person name="Sharifova S."/>
            <person name="Ojaghi J."/>
            <person name="Eynullazada K."/>
            <person name="Bayramov B."/>
            <person name="Abdulazimova A."/>
            <person name="Shahmuradov I."/>
        </authorList>
    </citation>
    <scope>NUCLEOTIDE SEQUENCE [LARGE SCALE GENOMIC DNA]</scope>
    <source>
        <strain evidence="3">cv. AG2017</strain>
        <tissue evidence="2">Leaf</tissue>
    </source>
</reference>
<name>A0A2I0K8B8_PUNGR</name>
<comment type="caution">
    <text evidence="2">The sequence shown here is derived from an EMBL/GenBank/DDBJ whole genome shotgun (WGS) entry which is preliminary data.</text>
</comment>
<protein>
    <submittedName>
        <fullName evidence="2">Uncharacterized protein</fullName>
    </submittedName>
</protein>
<feature type="region of interest" description="Disordered" evidence="1">
    <location>
        <begin position="1"/>
        <end position="28"/>
    </location>
</feature>
<accession>A0A2I0K8B8</accession>
<keyword evidence="3" id="KW-1185">Reference proteome</keyword>
<feature type="compositionally biased region" description="Basic and acidic residues" evidence="1">
    <location>
        <begin position="12"/>
        <end position="24"/>
    </location>
</feature>
<feature type="compositionally biased region" description="Polar residues" evidence="1">
    <location>
        <begin position="1"/>
        <end position="10"/>
    </location>
</feature>